<organism evidence="8 9">
    <name type="scientific">Pseudobacteroides cellulosolvens ATCC 35603 = DSM 2933</name>
    <dbReference type="NCBI Taxonomy" id="398512"/>
    <lineage>
        <taxon>Bacteria</taxon>
        <taxon>Bacillati</taxon>
        <taxon>Bacillota</taxon>
        <taxon>Clostridia</taxon>
        <taxon>Eubacteriales</taxon>
        <taxon>Oscillospiraceae</taxon>
        <taxon>Pseudobacteroides</taxon>
    </lineage>
</organism>
<dbReference type="PANTHER" id="PTHR33284:SF1">
    <property type="entry name" value="RIBOSOMAL PROTEIN L25_GLN-TRNA SYNTHETASE, ANTI-CODON-BINDING DOMAIN-CONTAINING PROTEIN"/>
    <property type="match status" value="1"/>
</dbReference>
<dbReference type="RefSeq" id="WP_010244729.1">
    <property type="nucleotide sequence ID" value="NZ_JQKC01000005.1"/>
</dbReference>
<evidence type="ECO:0000256" key="5">
    <source>
        <dbReference type="HAMAP-Rule" id="MF_01334"/>
    </source>
</evidence>
<dbReference type="CDD" id="cd00495">
    <property type="entry name" value="Ribosomal_L25_TL5_CTC"/>
    <property type="match status" value="1"/>
</dbReference>
<dbReference type="Gene3D" id="2.40.240.10">
    <property type="entry name" value="Ribosomal Protein L25, Chain P"/>
    <property type="match status" value="1"/>
</dbReference>
<dbReference type="InterPro" id="IPR037121">
    <property type="entry name" value="Ribosomal_bL25_C"/>
</dbReference>
<dbReference type="InterPro" id="IPR020930">
    <property type="entry name" value="Ribosomal_uL5_bac-type"/>
</dbReference>
<gene>
    <name evidence="5" type="primary">rplY</name>
    <name evidence="5" type="synonym">ctc</name>
    <name evidence="8" type="ORF">Bccel_4361</name>
</gene>
<dbReference type="Pfam" id="PF01386">
    <property type="entry name" value="Ribosomal_L25p"/>
    <property type="match status" value="1"/>
</dbReference>
<dbReference type="STRING" id="398512.Bccel_4361"/>
<dbReference type="OrthoDB" id="9790002at2"/>
<comment type="similarity">
    <text evidence="5">Belongs to the bacterial ribosomal protein bL25 family. CTC subfamily.</text>
</comment>
<dbReference type="GO" id="GO:0006412">
    <property type="term" value="P:translation"/>
    <property type="evidence" value="ECO:0007669"/>
    <property type="project" value="UniProtKB-UniRule"/>
</dbReference>
<dbReference type="AlphaFoldDB" id="A0A0L6JUI4"/>
<dbReference type="PATRIC" id="fig|398512.5.peg.4569"/>
<feature type="domain" description="Large ribosomal subunit protein bL25 L25" evidence="6">
    <location>
        <begin position="8"/>
        <end position="88"/>
    </location>
</feature>
<comment type="subunit">
    <text evidence="5">Part of the 50S ribosomal subunit; part of the 5S rRNA/L5/L18/L25 subcomplex. Contacts the 5S rRNA. Binds to the 5S rRNA independently of L5 and L18.</text>
</comment>
<feature type="domain" description="Large ribosomal subunit protein bL25 beta" evidence="7">
    <location>
        <begin position="97"/>
        <end position="177"/>
    </location>
</feature>
<evidence type="ECO:0000313" key="8">
    <source>
        <dbReference type="EMBL" id="KNY29087.1"/>
    </source>
</evidence>
<keyword evidence="3 5" id="KW-0689">Ribosomal protein</keyword>
<evidence type="ECO:0000259" key="7">
    <source>
        <dbReference type="Pfam" id="PF14693"/>
    </source>
</evidence>
<dbReference type="InterPro" id="IPR020056">
    <property type="entry name" value="Rbsml_bL25/Gln-tRNA_synth_N"/>
</dbReference>
<comment type="caution">
    <text evidence="8">The sequence shown here is derived from an EMBL/GenBank/DDBJ whole genome shotgun (WGS) entry which is preliminary data.</text>
</comment>
<dbReference type="SUPFAM" id="SSF50715">
    <property type="entry name" value="Ribosomal protein L25-like"/>
    <property type="match status" value="1"/>
</dbReference>
<dbReference type="InterPro" id="IPR011035">
    <property type="entry name" value="Ribosomal_bL25/Gln-tRNA_synth"/>
</dbReference>
<protein>
    <recommendedName>
        <fullName evidence="5">Large ribosomal subunit protein bL25</fullName>
    </recommendedName>
    <alternativeName>
        <fullName evidence="5">General stress protein CTC</fullName>
    </alternativeName>
</protein>
<evidence type="ECO:0000259" key="6">
    <source>
        <dbReference type="Pfam" id="PF01386"/>
    </source>
</evidence>
<keyword evidence="1 5" id="KW-0699">rRNA-binding</keyword>
<dbReference type="InterPro" id="IPR001021">
    <property type="entry name" value="Ribosomal_bL25_long"/>
</dbReference>
<dbReference type="Proteomes" id="UP000036923">
    <property type="component" value="Unassembled WGS sequence"/>
</dbReference>
<keyword evidence="4 5" id="KW-0687">Ribonucleoprotein</keyword>
<dbReference type="GO" id="GO:0008097">
    <property type="term" value="F:5S rRNA binding"/>
    <property type="evidence" value="ECO:0007669"/>
    <property type="project" value="InterPro"/>
</dbReference>
<proteinExistence type="inferred from homology"/>
<evidence type="ECO:0000256" key="3">
    <source>
        <dbReference type="ARBA" id="ARBA00022980"/>
    </source>
</evidence>
<dbReference type="NCBIfam" id="TIGR00731">
    <property type="entry name" value="bL25_bact_ctc"/>
    <property type="match status" value="1"/>
</dbReference>
<evidence type="ECO:0000313" key="9">
    <source>
        <dbReference type="Proteomes" id="UP000036923"/>
    </source>
</evidence>
<dbReference type="EMBL" id="LGTC01000001">
    <property type="protein sequence ID" value="KNY29087.1"/>
    <property type="molecule type" value="Genomic_DNA"/>
</dbReference>
<sequence>MITLLDAMERKESAKRIRKLGYVPCSIYGSGVDRNMDIQIEDKEINRFLKSHSIGAKAKVKINASELPCVIKSIQYEPISSKPMHIEFYASSEDKLVKVKVPFKFKGKEQLFSNKLVLNILEDEIEIQGVLKDLPEFVEINVSLMKDGSVITMEDIALPEGIRLLSRKDEVVVRASEASQPTLPVQNEFVV</sequence>
<dbReference type="HAMAP" id="MF_01334">
    <property type="entry name" value="Ribosomal_bL25_CTC"/>
    <property type="match status" value="1"/>
</dbReference>
<evidence type="ECO:0000256" key="2">
    <source>
        <dbReference type="ARBA" id="ARBA00022884"/>
    </source>
</evidence>
<comment type="function">
    <text evidence="5">This is one of the proteins that binds to the 5S RNA in the ribosome where it forms part of the central protuberance.</text>
</comment>
<evidence type="ECO:0000256" key="4">
    <source>
        <dbReference type="ARBA" id="ARBA00023274"/>
    </source>
</evidence>
<dbReference type="eggNOG" id="COG1825">
    <property type="taxonomic scope" value="Bacteria"/>
</dbReference>
<dbReference type="InterPro" id="IPR020057">
    <property type="entry name" value="Ribosomal_bL25_b-dom"/>
</dbReference>
<evidence type="ECO:0000256" key="1">
    <source>
        <dbReference type="ARBA" id="ARBA00022730"/>
    </source>
</evidence>
<keyword evidence="9" id="KW-1185">Reference proteome</keyword>
<dbReference type="PANTHER" id="PTHR33284">
    <property type="entry name" value="RIBOSOMAL PROTEIN L25/GLN-TRNA SYNTHETASE, ANTI-CODON-BINDING DOMAIN-CONTAINING PROTEIN"/>
    <property type="match status" value="1"/>
</dbReference>
<dbReference type="InterPro" id="IPR029751">
    <property type="entry name" value="Ribosomal_L25_dom"/>
</dbReference>
<dbReference type="Gene3D" id="2.170.120.20">
    <property type="entry name" value="Ribosomal protein L25, beta domain"/>
    <property type="match status" value="1"/>
</dbReference>
<dbReference type="Pfam" id="PF14693">
    <property type="entry name" value="Ribosomal_TL5_C"/>
    <property type="match status" value="1"/>
</dbReference>
<keyword evidence="2 5" id="KW-0694">RNA-binding</keyword>
<dbReference type="GO" id="GO:0022625">
    <property type="term" value="C:cytosolic large ribosomal subunit"/>
    <property type="evidence" value="ECO:0007669"/>
    <property type="project" value="TreeGrafter"/>
</dbReference>
<reference evidence="9" key="1">
    <citation type="submission" date="2015-07" db="EMBL/GenBank/DDBJ databases">
        <title>Near-Complete Genome Sequence of the Cellulolytic Bacterium Bacteroides (Pseudobacteroides) cellulosolvens ATCC 35603.</title>
        <authorList>
            <person name="Dassa B."/>
            <person name="Utturkar S.M."/>
            <person name="Klingeman D.M."/>
            <person name="Hurt R.A."/>
            <person name="Keller M."/>
            <person name="Xu J."/>
            <person name="Reddy Y.H.K."/>
            <person name="Borovok I."/>
            <person name="Grinberg I.R."/>
            <person name="Lamed R."/>
            <person name="Zhivin O."/>
            <person name="Bayer E.A."/>
            <person name="Brown S.D."/>
        </authorList>
    </citation>
    <scope>NUCLEOTIDE SEQUENCE [LARGE SCALE GENOMIC DNA]</scope>
    <source>
        <strain evidence="9">DSM 2933</strain>
    </source>
</reference>
<accession>A0A0L6JUI4</accession>
<name>A0A0L6JUI4_9FIRM</name>
<dbReference type="GO" id="GO:0003735">
    <property type="term" value="F:structural constituent of ribosome"/>
    <property type="evidence" value="ECO:0007669"/>
    <property type="project" value="InterPro"/>
</dbReference>